<dbReference type="EMBL" id="JAJVCY010000092">
    <property type="protein sequence ID" value="MCV3290874.1"/>
    <property type="molecule type" value="Genomic_DNA"/>
</dbReference>
<sequence length="189" mass="21080">MKNNALLFDITESAISGVIVNNLAQFKSSSGASIGSVVVLSQCLCLAQSMAERVNYRNDPQRFIFLVDTELLAIKGIESEFIPYCQQFSIVLFIVASTNINAHVREVFLRLRNIGVKELYIFPLTFSWPGLLSLIRDASINGAVIKYENMDEQIVSEVISLVGKKHVLLNVPIDVHLMSAPVSYYTHLE</sequence>
<evidence type="ECO:0000313" key="2">
    <source>
        <dbReference type="Proteomes" id="UP001208651"/>
    </source>
</evidence>
<dbReference type="AlphaFoldDB" id="A0AAW5RQ16"/>
<dbReference type="Proteomes" id="UP001208651">
    <property type="component" value="Unassembled WGS sequence"/>
</dbReference>
<comment type="caution">
    <text evidence="1">The sequence shown here is derived from an EMBL/GenBank/DDBJ whole genome shotgun (WGS) entry which is preliminary data.</text>
</comment>
<dbReference type="RefSeq" id="WP_263686654.1">
    <property type="nucleotide sequence ID" value="NZ_JAJVCY010000092.1"/>
</dbReference>
<proteinExistence type="predicted"/>
<name>A0AAW5RQ16_AERME</name>
<gene>
    <name evidence="1" type="ORF">LZT28_22115</name>
</gene>
<protein>
    <submittedName>
        <fullName evidence="1">Uncharacterized protein</fullName>
    </submittedName>
</protein>
<reference evidence="1" key="1">
    <citation type="submission" date="2022-01" db="EMBL/GenBank/DDBJ databases">
        <title>Comparison of Fish pathogen Aeromonas spp.</title>
        <authorList>
            <person name="Dubey S."/>
            <person name="Sorum H."/>
            <person name="Munangandu H.M."/>
        </authorList>
    </citation>
    <scope>NUCLEOTIDE SEQUENCE</scope>
    <source>
        <strain evidence="1">SD/21-15</strain>
    </source>
</reference>
<organism evidence="1 2">
    <name type="scientific">Aeromonas media</name>
    <dbReference type="NCBI Taxonomy" id="651"/>
    <lineage>
        <taxon>Bacteria</taxon>
        <taxon>Pseudomonadati</taxon>
        <taxon>Pseudomonadota</taxon>
        <taxon>Gammaproteobacteria</taxon>
        <taxon>Aeromonadales</taxon>
        <taxon>Aeromonadaceae</taxon>
        <taxon>Aeromonas</taxon>
    </lineage>
</organism>
<evidence type="ECO:0000313" key="1">
    <source>
        <dbReference type="EMBL" id="MCV3290874.1"/>
    </source>
</evidence>
<accession>A0AAW5RQ16</accession>